<reference evidence="3" key="1">
    <citation type="submission" date="2020-05" db="EMBL/GenBank/DDBJ databases">
        <authorList>
            <person name="Chiriac C."/>
            <person name="Salcher M."/>
            <person name="Ghai R."/>
            <person name="Kavagutti S V."/>
        </authorList>
    </citation>
    <scope>NUCLEOTIDE SEQUENCE</scope>
</reference>
<organism evidence="3">
    <name type="scientific">freshwater metagenome</name>
    <dbReference type="NCBI Taxonomy" id="449393"/>
    <lineage>
        <taxon>unclassified sequences</taxon>
        <taxon>metagenomes</taxon>
        <taxon>ecological metagenomes</taxon>
    </lineage>
</organism>
<dbReference type="AlphaFoldDB" id="A0A6J6KJM5"/>
<dbReference type="PROSITE" id="PS51257">
    <property type="entry name" value="PROKAR_LIPOPROTEIN"/>
    <property type="match status" value="1"/>
</dbReference>
<evidence type="ECO:0000313" key="3">
    <source>
        <dbReference type="EMBL" id="CAB4648325.1"/>
    </source>
</evidence>
<protein>
    <submittedName>
        <fullName evidence="3">Unannotated protein</fullName>
    </submittedName>
</protein>
<proteinExistence type="predicted"/>
<dbReference type="InterPro" id="IPR050791">
    <property type="entry name" value="Aldo-Keto_reductase"/>
</dbReference>
<dbReference type="GO" id="GO:0016491">
    <property type="term" value="F:oxidoreductase activity"/>
    <property type="evidence" value="ECO:0007669"/>
    <property type="project" value="UniProtKB-KW"/>
</dbReference>
<dbReference type="Pfam" id="PF00248">
    <property type="entry name" value="Aldo_ket_red"/>
    <property type="match status" value="1"/>
</dbReference>
<keyword evidence="1" id="KW-0560">Oxidoreductase</keyword>
<gene>
    <name evidence="3" type="ORF">UFOPK2157_01096</name>
</gene>
<dbReference type="EMBL" id="CAEZVW010000080">
    <property type="protein sequence ID" value="CAB4648325.1"/>
    <property type="molecule type" value="Genomic_DNA"/>
</dbReference>
<evidence type="ECO:0000256" key="1">
    <source>
        <dbReference type="ARBA" id="ARBA00023002"/>
    </source>
</evidence>
<sequence>MIPQRTLGPYSVSAVGMGCMHLSFPNERHPDLLNQPDAAIGAIHAALDAGITLLDTADIYAPTWNSMGHNELLVGKAFASWKATPEQKSKVVITTKAGITREKDGSMFGISGRNSTKHYLYRAVEASAYKLGLSKIPLWQHHRTDPAISYEEQFDNVMSLKEHGYVAEIGLSNVNAQMLRHAIKVGGTPQQGGIVSVQNEFSPNYRHWPEVIDICNEYGIAYLPWSPLAGNRAFKKLATGEIGAFKEMADSKGVSPYALTIAWHLNQFPTSIPIPGASTASSILDSLKGVDIDLTEVEIAQLNASCPTDTPINGELLDIAKLKD</sequence>
<feature type="domain" description="NADP-dependent oxidoreductase" evidence="2">
    <location>
        <begin position="17"/>
        <end position="304"/>
    </location>
</feature>
<name>A0A6J6KJM5_9ZZZZ</name>
<dbReference type="CDD" id="cd19088">
    <property type="entry name" value="AKR_AKR13B1"/>
    <property type="match status" value="1"/>
</dbReference>
<dbReference type="GO" id="GO:0005737">
    <property type="term" value="C:cytoplasm"/>
    <property type="evidence" value="ECO:0007669"/>
    <property type="project" value="TreeGrafter"/>
</dbReference>
<dbReference type="PANTHER" id="PTHR43625:SF40">
    <property type="entry name" value="ALDO-KETO REDUCTASE YAKC [NADP(+)]"/>
    <property type="match status" value="1"/>
</dbReference>
<dbReference type="PANTHER" id="PTHR43625">
    <property type="entry name" value="AFLATOXIN B1 ALDEHYDE REDUCTASE"/>
    <property type="match status" value="1"/>
</dbReference>
<evidence type="ECO:0000259" key="2">
    <source>
        <dbReference type="Pfam" id="PF00248"/>
    </source>
</evidence>
<dbReference type="InterPro" id="IPR023210">
    <property type="entry name" value="NADP_OxRdtase_dom"/>
</dbReference>
<accession>A0A6J6KJM5</accession>
<dbReference type="Gene3D" id="3.20.20.100">
    <property type="entry name" value="NADP-dependent oxidoreductase domain"/>
    <property type="match status" value="1"/>
</dbReference>
<dbReference type="SUPFAM" id="SSF51430">
    <property type="entry name" value="NAD(P)-linked oxidoreductase"/>
    <property type="match status" value="1"/>
</dbReference>
<dbReference type="InterPro" id="IPR036812">
    <property type="entry name" value="NAD(P)_OxRdtase_dom_sf"/>
</dbReference>